<dbReference type="Pfam" id="PF13305">
    <property type="entry name" value="TetR_C_33"/>
    <property type="match status" value="1"/>
</dbReference>
<evidence type="ECO:0000256" key="1">
    <source>
        <dbReference type="ARBA" id="ARBA00023015"/>
    </source>
</evidence>
<evidence type="ECO:0000313" key="7">
    <source>
        <dbReference type="Proteomes" id="UP000326702"/>
    </source>
</evidence>
<dbReference type="RefSeq" id="WP_036955411.1">
    <property type="nucleotide sequence ID" value="NZ_BAABIH010000009.1"/>
</dbReference>
<dbReference type="AlphaFoldDB" id="A0A5P9QGH7"/>
<dbReference type="SUPFAM" id="SSF48498">
    <property type="entry name" value="Tetracyclin repressor-like, C-terminal domain"/>
    <property type="match status" value="1"/>
</dbReference>
<dbReference type="Pfam" id="PF00440">
    <property type="entry name" value="TetR_N"/>
    <property type="match status" value="1"/>
</dbReference>
<evidence type="ECO:0000256" key="4">
    <source>
        <dbReference type="PROSITE-ProRule" id="PRU00335"/>
    </source>
</evidence>
<keyword evidence="2 4" id="KW-0238">DNA-binding</keyword>
<organism evidence="6 7">
    <name type="scientific">Luteimicrobium xylanilyticum</name>
    <dbReference type="NCBI Taxonomy" id="1133546"/>
    <lineage>
        <taxon>Bacteria</taxon>
        <taxon>Bacillati</taxon>
        <taxon>Actinomycetota</taxon>
        <taxon>Actinomycetes</taxon>
        <taxon>Micrococcales</taxon>
        <taxon>Luteimicrobium</taxon>
    </lineage>
</organism>
<name>A0A5P9QGH7_9MICO</name>
<dbReference type="PROSITE" id="PS50977">
    <property type="entry name" value="HTH_TETR_2"/>
    <property type="match status" value="1"/>
</dbReference>
<dbReference type="KEGG" id="lxl:KDY119_03718"/>
<dbReference type="PANTHER" id="PTHR30055:SF243">
    <property type="entry name" value="HTH-TYPE TRANSCRIPTIONAL REGULATOR RV1816"/>
    <property type="match status" value="1"/>
</dbReference>
<dbReference type="Proteomes" id="UP000326702">
    <property type="component" value="Chromosome"/>
</dbReference>
<dbReference type="EMBL" id="CP045529">
    <property type="protein sequence ID" value="QFV00183.1"/>
    <property type="molecule type" value="Genomic_DNA"/>
</dbReference>
<dbReference type="InterPro" id="IPR050109">
    <property type="entry name" value="HTH-type_TetR-like_transc_reg"/>
</dbReference>
<evidence type="ECO:0000256" key="2">
    <source>
        <dbReference type="ARBA" id="ARBA00023125"/>
    </source>
</evidence>
<feature type="DNA-binding region" description="H-T-H motif" evidence="4">
    <location>
        <begin position="34"/>
        <end position="53"/>
    </location>
</feature>
<sequence>MAPTPRQLAREHTMREIVRIGRAQLATVGPADLSLRAVARELGVVSSAVYRYVSSRDELLTLLIVDAYDELGDEVDAALAAATEDPRDRLLAAARAVRAWALRVPSSYALLYGTPVPGYAAPADHTTQPGTRVVLALVGIVVAASEAGGLRPPWREVPDGVRADMERIRAEFGLELPVGALAAGFQLWSGMFGLVSFDVFDQWGPDTLTDRAGFFDYQVGLLGDLVGLA</sequence>
<dbReference type="SUPFAM" id="SSF46689">
    <property type="entry name" value="Homeodomain-like"/>
    <property type="match status" value="1"/>
</dbReference>
<evidence type="ECO:0000313" key="6">
    <source>
        <dbReference type="EMBL" id="QFV00183.1"/>
    </source>
</evidence>
<dbReference type="GO" id="GO:0000976">
    <property type="term" value="F:transcription cis-regulatory region binding"/>
    <property type="evidence" value="ECO:0007669"/>
    <property type="project" value="TreeGrafter"/>
</dbReference>
<gene>
    <name evidence="6" type="ORF">KDY119_03718</name>
</gene>
<dbReference type="OrthoDB" id="3210322at2"/>
<dbReference type="Gene3D" id="1.10.357.10">
    <property type="entry name" value="Tetracycline Repressor, domain 2"/>
    <property type="match status" value="1"/>
</dbReference>
<feature type="domain" description="HTH tetR-type" evidence="5">
    <location>
        <begin position="11"/>
        <end position="71"/>
    </location>
</feature>
<evidence type="ECO:0000259" key="5">
    <source>
        <dbReference type="PROSITE" id="PS50977"/>
    </source>
</evidence>
<protein>
    <submittedName>
        <fullName evidence="6">Putative HTH-type transcriptional regulator</fullName>
    </submittedName>
</protein>
<dbReference type="GO" id="GO:0003700">
    <property type="term" value="F:DNA-binding transcription factor activity"/>
    <property type="evidence" value="ECO:0007669"/>
    <property type="project" value="TreeGrafter"/>
</dbReference>
<keyword evidence="3" id="KW-0804">Transcription</keyword>
<keyword evidence="1" id="KW-0805">Transcription regulation</keyword>
<dbReference type="PANTHER" id="PTHR30055">
    <property type="entry name" value="HTH-TYPE TRANSCRIPTIONAL REGULATOR RUTR"/>
    <property type="match status" value="1"/>
</dbReference>
<keyword evidence="7" id="KW-1185">Reference proteome</keyword>
<dbReference type="InterPro" id="IPR025996">
    <property type="entry name" value="MT1864/Rv1816-like_C"/>
</dbReference>
<dbReference type="InterPro" id="IPR036271">
    <property type="entry name" value="Tet_transcr_reg_TetR-rel_C_sf"/>
</dbReference>
<evidence type="ECO:0000256" key="3">
    <source>
        <dbReference type="ARBA" id="ARBA00023163"/>
    </source>
</evidence>
<proteinExistence type="predicted"/>
<dbReference type="InterPro" id="IPR001647">
    <property type="entry name" value="HTH_TetR"/>
</dbReference>
<reference evidence="6 7" key="1">
    <citation type="submission" date="2019-10" db="EMBL/GenBank/DDBJ databases">
        <title>Genome sequence of Luteimicrobium xylanilyticum HY-24.</title>
        <authorList>
            <person name="Kim D.Y."/>
            <person name="Park H.-Y."/>
        </authorList>
    </citation>
    <scope>NUCLEOTIDE SEQUENCE [LARGE SCALE GENOMIC DNA]</scope>
    <source>
        <strain evidence="6 7">HY-24</strain>
    </source>
</reference>
<accession>A0A5P9QGH7</accession>
<dbReference type="InterPro" id="IPR009057">
    <property type="entry name" value="Homeodomain-like_sf"/>
</dbReference>